<feature type="domain" description="Methyl-accepting transducer" evidence="2">
    <location>
        <begin position="1"/>
        <end position="159"/>
    </location>
</feature>
<gene>
    <name evidence="3" type="primary">tap_15</name>
    <name evidence="3" type="ORF">SDC9_168306</name>
</gene>
<dbReference type="GO" id="GO:0006935">
    <property type="term" value="P:chemotaxis"/>
    <property type="evidence" value="ECO:0007669"/>
    <property type="project" value="UniProtKB-KW"/>
</dbReference>
<evidence type="ECO:0000313" key="3">
    <source>
        <dbReference type="EMBL" id="MPN20927.1"/>
    </source>
</evidence>
<dbReference type="InterPro" id="IPR004090">
    <property type="entry name" value="Chemotax_Me-accpt_rcpt"/>
</dbReference>
<dbReference type="SMART" id="SM00283">
    <property type="entry name" value="MA"/>
    <property type="match status" value="1"/>
</dbReference>
<dbReference type="GO" id="GO:0004888">
    <property type="term" value="F:transmembrane signaling receptor activity"/>
    <property type="evidence" value="ECO:0007669"/>
    <property type="project" value="InterPro"/>
</dbReference>
<dbReference type="AlphaFoldDB" id="A0A645G247"/>
<sequence length="176" mass="18397">MQEMLKAMHEIKDASGQINNIIKTIEDIAFQTNILALNAAVEAARAGTAGKGFAVVADEVRNLAGKSAEASQNTSVLIENALTAVQNGTNIADETAQSLTKVVSGVAEVAKTAADITEASTRQAEAASQINMGIEQISGVVQTNSATAEESAATSQELLQKAEHLAHLVRTFKLHL</sequence>
<protein>
    <submittedName>
        <fullName evidence="3">Methyl-accepting chemotaxis protein IV</fullName>
    </submittedName>
</protein>
<dbReference type="GO" id="GO:0007165">
    <property type="term" value="P:signal transduction"/>
    <property type="evidence" value="ECO:0007669"/>
    <property type="project" value="InterPro"/>
</dbReference>
<evidence type="ECO:0000256" key="1">
    <source>
        <dbReference type="ARBA" id="ARBA00022500"/>
    </source>
</evidence>
<proteinExistence type="predicted"/>
<dbReference type="PANTHER" id="PTHR43531">
    <property type="entry name" value="PROTEIN ICFG"/>
    <property type="match status" value="1"/>
</dbReference>
<keyword evidence="1" id="KW-0145">Chemotaxis</keyword>
<comment type="caution">
    <text evidence="3">The sequence shown here is derived from an EMBL/GenBank/DDBJ whole genome shotgun (WGS) entry which is preliminary data.</text>
</comment>
<dbReference type="SUPFAM" id="SSF58104">
    <property type="entry name" value="Methyl-accepting chemotaxis protein (MCP) signaling domain"/>
    <property type="match status" value="1"/>
</dbReference>
<dbReference type="PANTHER" id="PTHR43531:SF11">
    <property type="entry name" value="METHYL-ACCEPTING CHEMOTAXIS PROTEIN 3"/>
    <property type="match status" value="1"/>
</dbReference>
<dbReference type="InterPro" id="IPR051310">
    <property type="entry name" value="MCP_chemotaxis"/>
</dbReference>
<dbReference type="PRINTS" id="PR00260">
    <property type="entry name" value="CHEMTRNSDUCR"/>
</dbReference>
<dbReference type="GO" id="GO:0005886">
    <property type="term" value="C:plasma membrane"/>
    <property type="evidence" value="ECO:0007669"/>
    <property type="project" value="TreeGrafter"/>
</dbReference>
<name>A0A645G247_9ZZZZ</name>
<dbReference type="Gene3D" id="1.10.287.950">
    <property type="entry name" value="Methyl-accepting chemotaxis protein"/>
    <property type="match status" value="1"/>
</dbReference>
<organism evidence="3">
    <name type="scientific">bioreactor metagenome</name>
    <dbReference type="NCBI Taxonomy" id="1076179"/>
    <lineage>
        <taxon>unclassified sequences</taxon>
        <taxon>metagenomes</taxon>
        <taxon>ecological metagenomes</taxon>
    </lineage>
</organism>
<accession>A0A645G247</accession>
<evidence type="ECO:0000259" key="2">
    <source>
        <dbReference type="PROSITE" id="PS50111"/>
    </source>
</evidence>
<dbReference type="Pfam" id="PF00015">
    <property type="entry name" value="MCPsignal"/>
    <property type="match status" value="1"/>
</dbReference>
<reference evidence="3" key="1">
    <citation type="submission" date="2019-08" db="EMBL/GenBank/DDBJ databases">
        <authorList>
            <person name="Kucharzyk K."/>
            <person name="Murdoch R.W."/>
            <person name="Higgins S."/>
            <person name="Loffler F."/>
        </authorList>
    </citation>
    <scope>NUCLEOTIDE SEQUENCE</scope>
</reference>
<dbReference type="PROSITE" id="PS50111">
    <property type="entry name" value="CHEMOTAXIS_TRANSDUC_2"/>
    <property type="match status" value="1"/>
</dbReference>
<dbReference type="EMBL" id="VSSQ01068787">
    <property type="protein sequence ID" value="MPN20927.1"/>
    <property type="molecule type" value="Genomic_DNA"/>
</dbReference>
<dbReference type="InterPro" id="IPR004089">
    <property type="entry name" value="MCPsignal_dom"/>
</dbReference>